<evidence type="ECO:0000256" key="5">
    <source>
        <dbReference type="ARBA" id="ARBA00023163"/>
    </source>
</evidence>
<evidence type="ECO:0000259" key="9">
    <source>
        <dbReference type="PROSITE" id="PS51821"/>
    </source>
</evidence>
<evidence type="ECO:0000313" key="10">
    <source>
        <dbReference type="EMBL" id="KAK5096284.1"/>
    </source>
</evidence>
<comment type="caution">
    <text evidence="10">The sequence shown here is derived from an EMBL/GenBank/DDBJ whole genome shotgun (WGS) entry which is preliminary data.</text>
</comment>
<feature type="region of interest" description="Disordered" evidence="8">
    <location>
        <begin position="572"/>
        <end position="591"/>
    </location>
</feature>
<feature type="domain" description="Velvet" evidence="9">
    <location>
        <begin position="112"/>
        <end position="314"/>
    </location>
</feature>
<keyword evidence="11" id="KW-1185">Reference proteome</keyword>
<evidence type="ECO:0000313" key="11">
    <source>
        <dbReference type="Proteomes" id="UP001345013"/>
    </source>
</evidence>
<keyword evidence="3" id="KW-0963">Cytoplasm</keyword>
<evidence type="ECO:0000256" key="3">
    <source>
        <dbReference type="ARBA" id="ARBA00022490"/>
    </source>
</evidence>
<name>A0ABR0KHI8_9EURO</name>
<evidence type="ECO:0000256" key="1">
    <source>
        <dbReference type="ARBA" id="ARBA00004123"/>
    </source>
</evidence>
<dbReference type="Proteomes" id="UP001345013">
    <property type="component" value="Unassembled WGS sequence"/>
</dbReference>
<evidence type="ECO:0000256" key="6">
    <source>
        <dbReference type="ARBA" id="ARBA00023242"/>
    </source>
</evidence>
<keyword evidence="4" id="KW-0805">Transcription regulation</keyword>
<feature type="compositionally biased region" description="Acidic residues" evidence="8">
    <location>
        <begin position="542"/>
        <end position="560"/>
    </location>
</feature>
<feature type="compositionally biased region" description="Basic and acidic residues" evidence="8">
    <location>
        <begin position="494"/>
        <end position="506"/>
    </location>
</feature>
<feature type="compositionally biased region" description="Polar residues" evidence="8">
    <location>
        <begin position="366"/>
        <end position="388"/>
    </location>
</feature>
<dbReference type="PANTHER" id="PTHR33572:SF14">
    <property type="entry name" value="DEVELOPMENTAL AND SECONDARY METABOLISM REGULATOR VEA"/>
    <property type="match status" value="1"/>
</dbReference>
<dbReference type="InterPro" id="IPR038491">
    <property type="entry name" value="Velvet_dom_sf"/>
</dbReference>
<dbReference type="PROSITE" id="PS51821">
    <property type="entry name" value="VELVET"/>
    <property type="match status" value="1"/>
</dbReference>
<dbReference type="InterPro" id="IPR021740">
    <property type="entry name" value="Velvet"/>
</dbReference>
<gene>
    <name evidence="10" type="ORF">LTR24_002690</name>
</gene>
<evidence type="ECO:0000256" key="8">
    <source>
        <dbReference type="SAM" id="MobiDB-lite"/>
    </source>
</evidence>
<organism evidence="10 11">
    <name type="scientific">Lithohypha guttulata</name>
    <dbReference type="NCBI Taxonomy" id="1690604"/>
    <lineage>
        <taxon>Eukaryota</taxon>
        <taxon>Fungi</taxon>
        <taxon>Dikarya</taxon>
        <taxon>Ascomycota</taxon>
        <taxon>Pezizomycotina</taxon>
        <taxon>Eurotiomycetes</taxon>
        <taxon>Chaetothyriomycetidae</taxon>
        <taxon>Chaetothyriales</taxon>
        <taxon>Trichomeriaceae</taxon>
        <taxon>Lithohypha</taxon>
    </lineage>
</organism>
<comment type="subcellular location">
    <subcellularLocation>
        <location evidence="2">Cytoplasm</location>
    </subcellularLocation>
    <subcellularLocation>
        <location evidence="1">Nucleus</location>
    </subcellularLocation>
</comment>
<dbReference type="Pfam" id="PF11754">
    <property type="entry name" value="Velvet"/>
    <property type="match status" value="2"/>
</dbReference>
<reference evidence="10 11" key="1">
    <citation type="submission" date="2023-08" db="EMBL/GenBank/DDBJ databases">
        <title>Black Yeasts Isolated from many extreme environments.</title>
        <authorList>
            <person name="Coleine C."/>
            <person name="Stajich J.E."/>
            <person name="Selbmann L."/>
        </authorList>
    </citation>
    <scope>NUCLEOTIDE SEQUENCE [LARGE SCALE GENOMIC DNA]</scope>
    <source>
        <strain evidence="10 11">CCFEE 5885</strain>
    </source>
</reference>
<keyword evidence="6" id="KW-0539">Nucleus</keyword>
<dbReference type="PANTHER" id="PTHR33572">
    <property type="entry name" value="SPORE DEVELOPMENT REGULATOR VOSA"/>
    <property type="match status" value="1"/>
</dbReference>
<dbReference type="InterPro" id="IPR037525">
    <property type="entry name" value="Velvet_dom"/>
</dbReference>
<feature type="compositionally biased region" description="Basic and acidic residues" evidence="8">
    <location>
        <begin position="319"/>
        <end position="345"/>
    </location>
</feature>
<feature type="region of interest" description="Disordered" evidence="8">
    <location>
        <begin position="444"/>
        <end position="515"/>
    </location>
</feature>
<keyword evidence="5" id="KW-0804">Transcription</keyword>
<protein>
    <recommendedName>
        <fullName evidence="9">Velvet domain-containing protein</fullName>
    </recommendedName>
</protein>
<proteinExistence type="inferred from homology"/>
<evidence type="ECO:0000256" key="2">
    <source>
        <dbReference type="ARBA" id="ARBA00004496"/>
    </source>
</evidence>
<feature type="region of interest" description="Disordered" evidence="8">
    <location>
        <begin position="319"/>
        <end position="394"/>
    </location>
</feature>
<feature type="region of interest" description="Disordered" evidence="8">
    <location>
        <begin position="531"/>
        <end position="562"/>
    </location>
</feature>
<dbReference type="EMBL" id="JAVRRG010000023">
    <property type="protein sequence ID" value="KAK5096284.1"/>
    <property type="molecule type" value="Genomic_DNA"/>
</dbReference>
<dbReference type="Gene3D" id="2.60.40.3960">
    <property type="entry name" value="Velvet domain"/>
    <property type="match status" value="1"/>
</dbReference>
<accession>A0ABR0KHI8</accession>
<comment type="similarity">
    <text evidence="7">Belongs to the velvet family. VeA subfamily.</text>
</comment>
<evidence type="ECO:0000256" key="7">
    <source>
        <dbReference type="ARBA" id="ARBA00038005"/>
    </source>
</evidence>
<evidence type="ECO:0000256" key="4">
    <source>
        <dbReference type="ARBA" id="ARBA00023015"/>
    </source>
</evidence>
<sequence>MASHQQETREQSQLRAYAKKHVPRSALPALITPRINPGSINEHLPSLGDLQLLKEGRGVRPPTPLSEAESDDTEFIFEGRVCKEYPLNGKVYVMPEVSHEREWLHSRTTSGNRRLTYHLEVAQGPQRARACGSGMKSSADRRPVDPPPVVRLRVLEGDHDITAFYEATFMLFASLEHARPIANRTMYTTNHCPVLTGVTCAGAAYLTKPSTAAYFIFPDLSVRHEGWYRIKFHLFEQTKRREDFDADRLISTSAHSVEGSGQGSPPNDQEMMVNVTYVYSLPFQVYSAKKFPGLGQSTELSQIIAEQGCRVRIRKEVRQRKFEGKAGQKDEDRRSLRAFSHDRAGGIDNQGYYGQPSPMGTRRPSMDSQVSQSYGPSRQPSYAQTALPSPNIAGPPSYYAQQTLYDATGGSAQYVGEPQQMWDQSPAPIPQRNSNMGPPMPRVSYQPTSPATALPQPRLPSIESITNPTQPAKPEGGLYNIPPAAAQKRGYSRSSEERSSVLKDGARPQLTPSSHRNKYYAVAHELQQYGNGYPLATGSDVIEADDGEDDEEQSDSDSYDDLLACKNPTIYRRANGTRERIPQLSFGQQVR</sequence>